<gene>
    <name evidence="2" type="ORF">IFM89_033633</name>
</gene>
<accession>A0A835HQE1</accession>
<keyword evidence="1" id="KW-0808">Transferase</keyword>
<name>A0A835HQE1_9MAGN</name>
<dbReference type="Proteomes" id="UP000631114">
    <property type="component" value="Unassembled WGS sequence"/>
</dbReference>
<dbReference type="Pfam" id="PF02458">
    <property type="entry name" value="Transferase"/>
    <property type="match status" value="1"/>
</dbReference>
<reference evidence="2 3" key="1">
    <citation type="submission" date="2020-10" db="EMBL/GenBank/DDBJ databases">
        <title>The Coptis chinensis genome and diversification of protoberbering-type alkaloids.</title>
        <authorList>
            <person name="Wang B."/>
            <person name="Shu S."/>
            <person name="Song C."/>
            <person name="Liu Y."/>
        </authorList>
    </citation>
    <scope>NUCLEOTIDE SEQUENCE [LARGE SCALE GENOMIC DNA]</scope>
    <source>
        <strain evidence="2">HL-2020</strain>
        <tissue evidence="2">Leaf</tissue>
    </source>
</reference>
<organism evidence="2 3">
    <name type="scientific">Coptis chinensis</name>
    <dbReference type="NCBI Taxonomy" id="261450"/>
    <lineage>
        <taxon>Eukaryota</taxon>
        <taxon>Viridiplantae</taxon>
        <taxon>Streptophyta</taxon>
        <taxon>Embryophyta</taxon>
        <taxon>Tracheophyta</taxon>
        <taxon>Spermatophyta</taxon>
        <taxon>Magnoliopsida</taxon>
        <taxon>Ranunculales</taxon>
        <taxon>Ranunculaceae</taxon>
        <taxon>Coptidoideae</taxon>
        <taxon>Coptis</taxon>
    </lineage>
</organism>
<dbReference type="Gene3D" id="3.30.559.10">
    <property type="entry name" value="Chloramphenicol acetyltransferase-like domain"/>
    <property type="match status" value="2"/>
</dbReference>
<protein>
    <recommendedName>
        <fullName evidence="4">HXXXD-type acyl-transferase family protein</fullName>
    </recommendedName>
</protein>
<dbReference type="InterPro" id="IPR023213">
    <property type="entry name" value="CAT-like_dom_sf"/>
</dbReference>
<dbReference type="PANTHER" id="PTHR31896">
    <property type="entry name" value="FAMILY REGULATORY PROTEIN, PUTATIVE (AFU_ORTHOLOGUE AFUA_3G14730)-RELATED"/>
    <property type="match status" value="1"/>
</dbReference>
<evidence type="ECO:0000313" key="2">
    <source>
        <dbReference type="EMBL" id="KAF9603006.1"/>
    </source>
</evidence>
<sequence>MSNADAKVRIISTETIRPASSYTESTQRIELTPWDLNFLGVNNIERGLMFHQLPGDTWITQMKTSLSRTLDYFFPLAGRLAIETHDDNTISVFIKCNNAGAKFVHATIDLTVNDILGPVYRPQIVGDFFTPIDSINFDGQSRPLLSVQVTELTDGIFIGCSMNHSVVDGMSFWHFVNSWSEICRKNSDHQISRLPNFNRSFFKLPIRIPASTCERFTRSCNIPPLEETFFHFAPQNIAKLKAKAKLEINNDGILLSSLQVVLAHVWRAVTRARNLDSDVEVSYRLYMGNRARLNPPLPNEYFGCSTNSCLARAKAGELVNQGLGFTAELLNHVVNAHDDAKVRSGWDGWVEKPSILCLDYDLHNNVPILSTGSSPWFNVYGNDFGWGCPIGLRSGSGSKFDGKMTVFPGTVKGSIEIEACVFPKTLKAMEEDSEFMQFVGGVKCDNLF</sequence>
<dbReference type="InterPro" id="IPR051283">
    <property type="entry name" value="Sec_Metabolite_Acyltrans"/>
</dbReference>
<proteinExistence type="predicted"/>
<dbReference type="AlphaFoldDB" id="A0A835HQE1"/>
<dbReference type="OrthoDB" id="1862401at2759"/>
<dbReference type="EMBL" id="JADFTS010000006">
    <property type="protein sequence ID" value="KAF9603006.1"/>
    <property type="molecule type" value="Genomic_DNA"/>
</dbReference>
<comment type="caution">
    <text evidence="2">The sequence shown here is derived from an EMBL/GenBank/DDBJ whole genome shotgun (WGS) entry which is preliminary data.</text>
</comment>
<evidence type="ECO:0008006" key="4">
    <source>
        <dbReference type="Google" id="ProtNLM"/>
    </source>
</evidence>
<evidence type="ECO:0000313" key="3">
    <source>
        <dbReference type="Proteomes" id="UP000631114"/>
    </source>
</evidence>
<keyword evidence="3" id="KW-1185">Reference proteome</keyword>
<evidence type="ECO:0000256" key="1">
    <source>
        <dbReference type="ARBA" id="ARBA00022679"/>
    </source>
</evidence>
<dbReference type="GO" id="GO:0016740">
    <property type="term" value="F:transferase activity"/>
    <property type="evidence" value="ECO:0007669"/>
    <property type="project" value="UniProtKB-KW"/>
</dbReference>
<dbReference type="PANTHER" id="PTHR31896:SF43">
    <property type="entry name" value="PROTEIN ENHANCED PSEUDOMONAS SUSCEPTIBILITY 1"/>
    <property type="match status" value="1"/>
</dbReference>